<sequence>MSDLDADLYGDLYGNDEVELNEDFQEEPELLQEPTSAEATTTLRTAEKAPSPPPQRVTQDPPAKSQIPTYTSPTPSSLSIKTPIATYTQSAPQQIPTYEQPQPQDYRDTQQSRNQSIPVPERSVRPSEMKDEG</sequence>
<feature type="compositionally biased region" description="Acidic residues" evidence="1">
    <location>
        <begin position="21"/>
        <end position="30"/>
    </location>
</feature>
<dbReference type="Proteomes" id="UP000807342">
    <property type="component" value="Unassembled WGS sequence"/>
</dbReference>
<evidence type="ECO:0000256" key="1">
    <source>
        <dbReference type="SAM" id="MobiDB-lite"/>
    </source>
</evidence>
<evidence type="ECO:0000313" key="3">
    <source>
        <dbReference type="Proteomes" id="UP000807342"/>
    </source>
</evidence>
<evidence type="ECO:0000313" key="2">
    <source>
        <dbReference type="EMBL" id="KAF9449021.1"/>
    </source>
</evidence>
<feature type="region of interest" description="Disordered" evidence="1">
    <location>
        <begin position="21"/>
        <end position="133"/>
    </location>
</feature>
<keyword evidence="3" id="KW-1185">Reference proteome</keyword>
<protein>
    <submittedName>
        <fullName evidence="2">Uncharacterized protein</fullName>
    </submittedName>
</protein>
<feature type="compositionally biased region" description="Basic and acidic residues" evidence="1">
    <location>
        <begin position="122"/>
        <end position="133"/>
    </location>
</feature>
<comment type="caution">
    <text evidence="2">The sequence shown here is derived from an EMBL/GenBank/DDBJ whole genome shotgun (WGS) entry which is preliminary data.</text>
</comment>
<dbReference type="OrthoDB" id="3056853at2759"/>
<feature type="compositionally biased region" description="Low complexity" evidence="1">
    <location>
        <begin position="68"/>
        <end position="77"/>
    </location>
</feature>
<gene>
    <name evidence="2" type="ORF">P691DRAFT_589010</name>
</gene>
<organism evidence="2 3">
    <name type="scientific">Macrolepiota fuliginosa MF-IS2</name>
    <dbReference type="NCBI Taxonomy" id="1400762"/>
    <lineage>
        <taxon>Eukaryota</taxon>
        <taxon>Fungi</taxon>
        <taxon>Dikarya</taxon>
        <taxon>Basidiomycota</taxon>
        <taxon>Agaricomycotina</taxon>
        <taxon>Agaricomycetes</taxon>
        <taxon>Agaricomycetidae</taxon>
        <taxon>Agaricales</taxon>
        <taxon>Agaricineae</taxon>
        <taxon>Agaricaceae</taxon>
        <taxon>Macrolepiota</taxon>
    </lineage>
</organism>
<reference evidence="2" key="1">
    <citation type="submission" date="2020-11" db="EMBL/GenBank/DDBJ databases">
        <authorList>
            <consortium name="DOE Joint Genome Institute"/>
            <person name="Ahrendt S."/>
            <person name="Riley R."/>
            <person name="Andreopoulos W."/>
            <person name="Labutti K."/>
            <person name="Pangilinan J."/>
            <person name="Ruiz-Duenas F.J."/>
            <person name="Barrasa J.M."/>
            <person name="Sanchez-Garcia M."/>
            <person name="Camarero S."/>
            <person name="Miyauchi S."/>
            <person name="Serrano A."/>
            <person name="Linde D."/>
            <person name="Babiker R."/>
            <person name="Drula E."/>
            <person name="Ayuso-Fernandez I."/>
            <person name="Pacheco R."/>
            <person name="Padilla G."/>
            <person name="Ferreira P."/>
            <person name="Barriuso J."/>
            <person name="Kellner H."/>
            <person name="Castanera R."/>
            <person name="Alfaro M."/>
            <person name="Ramirez L."/>
            <person name="Pisabarro A.G."/>
            <person name="Kuo A."/>
            <person name="Tritt A."/>
            <person name="Lipzen A."/>
            <person name="He G."/>
            <person name="Yan M."/>
            <person name="Ng V."/>
            <person name="Cullen D."/>
            <person name="Martin F."/>
            <person name="Rosso M.-N."/>
            <person name="Henrissat B."/>
            <person name="Hibbett D."/>
            <person name="Martinez A.T."/>
            <person name="Grigoriev I.V."/>
        </authorList>
    </citation>
    <scope>NUCLEOTIDE SEQUENCE</scope>
    <source>
        <strain evidence="2">MF-IS2</strain>
    </source>
</reference>
<feature type="compositionally biased region" description="Polar residues" evidence="1">
    <location>
        <begin position="85"/>
        <end position="104"/>
    </location>
</feature>
<name>A0A9P5XFT9_9AGAR</name>
<accession>A0A9P5XFT9</accession>
<feature type="compositionally biased region" description="Polar residues" evidence="1">
    <location>
        <begin position="33"/>
        <end position="44"/>
    </location>
</feature>
<proteinExistence type="predicted"/>
<dbReference type="AlphaFoldDB" id="A0A9P5XFT9"/>
<dbReference type="EMBL" id="MU151143">
    <property type="protein sequence ID" value="KAF9449021.1"/>
    <property type="molecule type" value="Genomic_DNA"/>
</dbReference>